<dbReference type="InterPro" id="IPR000719">
    <property type="entry name" value="Prot_kinase_dom"/>
</dbReference>
<dbReference type="AlphaFoldDB" id="A0A5K1JRT3"/>
<dbReference type="InterPro" id="IPR011009">
    <property type="entry name" value="Kinase-like_dom_sf"/>
</dbReference>
<organism evidence="2">
    <name type="scientific">Ganoderma boninense</name>
    <dbReference type="NCBI Taxonomy" id="34458"/>
    <lineage>
        <taxon>Eukaryota</taxon>
        <taxon>Fungi</taxon>
        <taxon>Dikarya</taxon>
        <taxon>Basidiomycota</taxon>
        <taxon>Agaricomycotina</taxon>
        <taxon>Agaricomycetes</taxon>
        <taxon>Polyporales</taxon>
        <taxon>Polyporaceae</taxon>
        <taxon>Ganoderma</taxon>
    </lineage>
</organism>
<feature type="domain" description="Protein kinase" evidence="1">
    <location>
        <begin position="1"/>
        <end position="221"/>
    </location>
</feature>
<dbReference type="PROSITE" id="PS50011">
    <property type="entry name" value="PROTEIN_KINASE_DOM"/>
    <property type="match status" value="1"/>
</dbReference>
<dbReference type="EMBL" id="LR723993">
    <property type="protein sequence ID" value="VWO94468.1"/>
    <property type="molecule type" value="Genomic_DNA"/>
</dbReference>
<dbReference type="PROSITE" id="PS00109">
    <property type="entry name" value="PROTEIN_KINASE_TYR"/>
    <property type="match status" value="1"/>
</dbReference>
<sequence length="221" mass="24732">MKVDAVQHVHSKGIVHHDIRSDNCILGSLGTALEGRLYLIDFEPYCDLENAEYATDDRGSSDSGPGSSTSDCSSLVLNWVTWSELWSTVDIVNCRLAWSDGGLLAEGYPALFGDFYTYALRLKYRTMPEHDAWWVRFRDALTVAMAGERLPEGPLYHLADTVEPLVGRGDLPIPLCNDGWMPAEEPCWNAPYTVKEDEALGDELKIVEDSRVRVFKEMPTS</sequence>
<dbReference type="GO" id="GO:0004672">
    <property type="term" value="F:protein kinase activity"/>
    <property type="evidence" value="ECO:0007669"/>
    <property type="project" value="InterPro"/>
</dbReference>
<dbReference type="InterPro" id="IPR008266">
    <property type="entry name" value="Tyr_kinase_AS"/>
</dbReference>
<dbReference type="Gene3D" id="1.10.510.10">
    <property type="entry name" value="Transferase(Phosphotransferase) domain 1"/>
    <property type="match status" value="1"/>
</dbReference>
<evidence type="ECO:0000259" key="1">
    <source>
        <dbReference type="PROSITE" id="PS50011"/>
    </source>
</evidence>
<accession>A0A5K1JRT3</accession>
<proteinExistence type="predicted"/>
<reference evidence="2" key="1">
    <citation type="submission" date="2019-10" db="EMBL/GenBank/DDBJ databases">
        <authorList>
            <person name="Nor Muhammad N."/>
        </authorList>
    </citation>
    <scope>NUCLEOTIDE SEQUENCE</scope>
</reference>
<dbReference type="SUPFAM" id="SSF56112">
    <property type="entry name" value="Protein kinase-like (PK-like)"/>
    <property type="match status" value="1"/>
</dbReference>
<gene>
    <name evidence="2" type="primary">I1RYN5</name>
</gene>
<dbReference type="GO" id="GO:0005524">
    <property type="term" value="F:ATP binding"/>
    <property type="evidence" value="ECO:0007669"/>
    <property type="project" value="InterPro"/>
</dbReference>
<evidence type="ECO:0000313" key="2">
    <source>
        <dbReference type="EMBL" id="VWO94468.1"/>
    </source>
</evidence>
<name>A0A5K1JRT3_9APHY</name>
<protein>
    <submittedName>
        <fullName evidence="2">N/A</fullName>
    </submittedName>
</protein>